<dbReference type="PANTHER" id="PTHR45942">
    <property type="entry name" value="PROTEIN PHOSPATASE 3 REGULATORY SUBUNIT B ALPHA ISOFORM TYPE 1"/>
    <property type="match status" value="1"/>
</dbReference>
<evidence type="ECO:0000256" key="1">
    <source>
        <dbReference type="ARBA" id="ARBA00022723"/>
    </source>
</evidence>
<dbReference type="SMART" id="SM00054">
    <property type="entry name" value="EFh"/>
    <property type="match status" value="3"/>
</dbReference>
<dbReference type="InterPro" id="IPR018247">
    <property type="entry name" value="EF_Hand_1_Ca_BS"/>
</dbReference>
<dbReference type="AlphaFoldDB" id="R4V143"/>
<dbReference type="CDD" id="cd00051">
    <property type="entry name" value="EFh"/>
    <property type="match status" value="2"/>
</dbReference>
<sequence length="145" mass="16321">MAGKFSEEDLASFRTVFNSIDTDGNQLLDRDEFQKFADEVGSADSFPTDLIFLLFDENNDGKLSFDEFVTFLTVGSGSGDFSPFFERLFKKLDKDNNGTLDVDELVDFIKLCKVPVDPAVVKQELVKSNKKDLTLPEFLELLNSI</sequence>
<dbReference type="Gene3D" id="1.10.238.10">
    <property type="entry name" value="EF-hand"/>
    <property type="match status" value="1"/>
</dbReference>
<dbReference type="SUPFAM" id="SSF47473">
    <property type="entry name" value="EF-hand"/>
    <property type="match status" value="1"/>
</dbReference>
<protein>
    <submittedName>
        <fullName evidence="5">EF-hand family protein</fullName>
    </submittedName>
</protein>
<dbReference type="Pfam" id="PF00036">
    <property type="entry name" value="EF-hand_1"/>
    <property type="match status" value="1"/>
</dbReference>
<dbReference type="Pfam" id="PF13499">
    <property type="entry name" value="EF-hand_7"/>
    <property type="match status" value="1"/>
</dbReference>
<dbReference type="InterPro" id="IPR002048">
    <property type="entry name" value="EF_hand_dom"/>
</dbReference>
<evidence type="ECO:0000313" key="5">
    <source>
        <dbReference type="EMBL" id="AGM32362.1"/>
    </source>
</evidence>
<dbReference type="InterPro" id="IPR011992">
    <property type="entry name" value="EF-hand-dom_pair"/>
</dbReference>
<dbReference type="EMBL" id="KC571863">
    <property type="protein sequence ID" value="AGM32362.1"/>
    <property type="molecule type" value="mRNA"/>
</dbReference>
<organism evidence="5">
    <name type="scientific">Coptotermes formosanus</name>
    <name type="common">Formosan subterranean termite</name>
    <dbReference type="NCBI Taxonomy" id="36987"/>
    <lineage>
        <taxon>Eukaryota</taxon>
        <taxon>Metazoa</taxon>
        <taxon>Ecdysozoa</taxon>
        <taxon>Arthropoda</taxon>
        <taxon>Hexapoda</taxon>
        <taxon>Insecta</taxon>
        <taxon>Pterygota</taxon>
        <taxon>Neoptera</taxon>
        <taxon>Polyneoptera</taxon>
        <taxon>Dictyoptera</taxon>
        <taxon>Blattodea</taxon>
        <taxon>Blattoidea</taxon>
        <taxon>Termitoidae</taxon>
        <taxon>Rhinotermitidae</taxon>
        <taxon>Coptotermes</taxon>
    </lineage>
</organism>
<proteinExistence type="evidence at transcript level"/>
<keyword evidence="2" id="KW-0677">Repeat</keyword>
<reference evidence="5" key="1">
    <citation type="submission" date="2013-02" db="EMBL/GenBank/DDBJ databases">
        <title>Immune-Related transcriptome of Coptotermes formosanus Shiraki workers: the defense mechanism.</title>
        <authorList>
            <person name="Hussain A."/>
            <person name="Li Y.F."/>
            <person name="Cheng Y."/>
            <person name="Liu Y."/>
            <person name="Chen C.C."/>
            <person name="Wen S.Y."/>
        </authorList>
    </citation>
    <scope>NUCLEOTIDE SEQUENCE</scope>
</reference>
<evidence type="ECO:0000256" key="2">
    <source>
        <dbReference type="ARBA" id="ARBA00022737"/>
    </source>
</evidence>
<feature type="domain" description="EF-hand" evidence="4">
    <location>
        <begin position="8"/>
        <end position="43"/>
    </location>
</feature>
<keyword evidence="1" id="KW-0479">Metal-binding</keyword>
<feature type="domain" description="EF-hand" evidence="4">
    <location>
        <begin position="80"/>
        <end position="115"/>
    </location>
</feature>
<accession>R4V143</accession>
<name>R4V143_COPFO</name>
<feature type="domain" description="EF-hand" evidence="4">
    <location>
        <begin position="51"/>
        <end position="78"/>
    </location>
</feature>
<dbReference type="GO" id="GO:0005509">
    <property type="term" value="F:calcium ion binding"/>
    <property type="evidence" value="ECO:0007669"/>
    <property type="project" value="InterPro"/>
</dbReference>
<evidence type="ECO:0000256" key="3">
    <source>
        <dbReference type="ARBA" id="ARBA00022837"/>
    </source>
</evidence>
<dbReference type="PROSITE" id="PS00018">
    <property type="entry name" value="EF_HAND_1"/>
    <property type="match status" value="3"/>
</dbReference>
<dbReference type="PROSITE" id="PS50222">
    <property type="entry name" value="EF_HAND_2"/>
    <property type="match status" value="3"/>
</dbReference>
<keyword evidence="3" id="KW-0106">Calcium</keyword>
<evidence type="ECO:0000259" key="4">
    <source>
        <dbReference type="PROSITE" id="PS50222"/>
    </source>
</evidence>